<dbReference type="CDD" id="cd12913">
    <property type="entry name" value="PDC1_MCP_like"/>
    <property type="match status" value="1"/>
</dbReference>
<evidence type="ECO:0000256" key="8">
    <source>
        <dbReference type="PROSITE-ProRule" id="PRU00284"/>
    </source>
</evidence>
<evidence type="ECO:0000256" key="7">
    <source>
        <dbReference type="ARBA" id="ARBA00023224"/>
    </source>
</evidence>
<evidence type="ECO:0000256" key="4">
    <source>
        <dbReference type="ARBA" id="ARBA00022692"/>
    </source>
</evidence>
<keyword evidence="5 10" id="KW-1133">Transmembrane helix</keyword>
<evidence type="ECO:0000256" key="1">
    <source>
        <dbReference type="ARBA" id="ARBA00004651"/>
    </source>
</evidence>
<evidence type="ECO:0000256" key="10">
    <source>
        <dbReference type="SAM" id="Phobius"/>
    </source>
</evidence>
<dbReference type="AlphaFoldDB" id="Q7M8X6"/>
<dbReference type="GO" id="GO:0006935">
    <property type="term" value="P:chemotaxis"/>
    <property type="evidence" value="ECO:0007669"/>
    <property type="project" value="UniProtKB-KW"/>
</dbReference>
<dbReference type="GO" id="GO:0007165">
    <property type="term" value="P:signal transduction"/>
    <property type="evidence" value="ECO:0007669"/>
    <property type="project" value="UniProtKB-KW"/>
</dbReference>
<evidence type="ECO:0000256" key="3">
    <source>
        <dbReference type="ARBA" id="ARBA00022500"/>
    </source>
</evidence>
<sequence>MIRSNGRHQLPKDGYDPRTRSWYKEAKERKSAGITKAYITSTGNKMAISFFTPLYQDNALLGVVASDLSLENLQKEILKLQGSPSHYSFVLDQENRLLVHPDSALLMQSLAPYNELPAHLSAHPQTPWHYNDKGVERIASCAPLGSQGWLFCSSLPLDEHAKHLDRQLQNSIVMGVLFILFGIAALYWLLGRMLSPIGALQGGLQRFFDLLHHKSDTCPPLSIKGEDEFGVMARLINENVETTLKNLSQDRSCVKDAILMVQEIKEGRLTGEIKATPSHPQLLELKALLNEMVATLRQKIGADARVLLENLHAFSRYDFSVFPPEAQSEMEKSIEKIAREISSLLEENIASSKLLDQKAKLLKESMQTLSQGSNEQAASLQQSAAAIEEMSSSMHSVNDRTSEVIKQSEEIKGVIGIIRDIADQTNLLALNAAIEAARAGEHGRGFAVVADEVRKLAERTQKSLGEIEANTNVLVQSINEMGESIKEQAQGITQINEAIAQLDTVTQQNASVADKTDGIATEVSQLAISSLDELKRFRFLEK</sequence>
<dbReference type="KEGG" id="wsu:WS1333"/>
<dbReference type="STRING" id="273121.WS1333"/>
<dbReference type="Pfam" id="PF02743">
    <property type="entry name" value="dCache_1"/>
    <property type="match status" value="1"/>
</dbReference>
<keyword evidence="6 10" id="KW-0472">Membrane</keyword>
<comment type="subcellular location">
    <subcellularLocation>
        <location evidence="1">Cell membrane</location>
        <topology evidence="1">Multi-pass membrane protein</topology>
    </subcellularLocation>
</comment>
<evidence type="ECO:0000256" key="5">
    <source>
        <dbReference type="ARBA" id="ARBA00022989"/>
    </source>
</evidence>
<feature type="region of interest" description="Disordered" evidence="9">
    <location>
        <begin position="372"/>
        <end position="400"/>
    </location>
</feature>
<keyword evidence="3" id="KW-0145">Chemotaxis</keyword>
<feature type="transmembrane region" description="Helical" evidence="10">
    <location>
        <begin position="172"/>
        <end position="190"/>
    </location>
</feature>
<feature type="domain" description="Methyl-accepting transducer" evidence="11">
    <location>
        <begin position="340"/>
        <end position="527"/>
    </location>
</feature>
<organism evidence="13">
    <name type="scientific">Wolinella succinogenes (strain ATCC 29543 / DSM 1740 / CCUG 13145 / JCM 31913 / LMG 7466 / NCTC 11488 / FDC 602W)</name>
    <name type="common">Vibrio succinogenes</name>
    <dbReference type="NCBI Taxonomy" id="273121"/>
    <lineage>
        <taxon>Bacteria</taxon>
        <taxon>Pseudomonadati</taxon>
        <taxon>Campylobacterota</taxon>
        <taxon>Epsilonproteobacteria</taxon>
        <taxon>Campylobacterales</taxon>
        <taxon>Helicobacteraceae</taxon>
        <taxon>Wolinella</taxon>
    </lineage>
</organism>
<keyword evidence="2" id="KW-1003">Cell membrane</keyword>
<reference evidence="12 13" key="1">
    <citation type="journal article" date="2003" name="Proc. Natl. Acad. Sci. U.S.A.">
        <title>Complete genome sequence and analysis of Wolinella succinogenes.</title>
        <authorList>
            <person name="Baar C."/>
            <person name="Eppinger M."/>
            <person name="Raddatz G."/>
            <person name="Simon JM."/>
            <person name="Lanz C."/>
            <person name="Klimmek O."/>
            <person name="Nandakumar R."/>
            <person name="Gross R."/>
            <person name="Rosinus A."/>
            <person name="Keller H."/>
            <person name="Jagtap P."/>
            <person name="Linke B."/>
            <person name="Meyer F."/>
            <person name="Lederer H."/>
            <person name="Schuster S.C."/>
        </authorList>
    </citation>
    <scope>NUCLEOTIDE SEQUENCE [LARGE SCALE GENOMIC DNA]</scope>
    <source>
        <strain evidence="13">ATCC 29543 / DSM 1740 / CCUG 13145 / JCM 31913 / LMG 7466 / NCTC 11488 / FDC 602W</strain>
    </source>
</reference>
<dbReference type="SUPFAM" id="SSF58104">
    <property type="entry name" value="Methyl-accepting chemotaxis protein (MCP) signaling domain"/>
    <property type="match status" value="1"/>
</dbReference>
<dbReference type="Gene3D" id="3.30.450.20">
    <property type="entry name" value="PAS domain"/>
    <property type="match status" value="1"/>
</dbReference>
<dbReference type="InterPro" id="IPR004089">
    <property type="entry name" value="MCPsignal_dom"/>
</dbReference>
<evidence type="ECO:0000256" key="9">
    <source>
        <dbReference type="SAM" id="MobiDB-lite"/>
    </source>
</evidence>
<dbReference type="SMART" id="SM00283">
    <property type="entry name" value="MA"/>
    <property type="match status" value="1"/>
</dbReference>
<keyword evidence="4 10" id="KW-0812">Transmembrane</keyword>
<dbReference type="PANTHER" id="PTHR32089:SF112">
    <property type="entry name" value="LYSOZYME-LIKE PROTEIN-RELATED"/>
    <property type="match status" value="1"/>
</dbReference>
<accession>Q7M8X6</accession>
<keyword evidence="13" id="KW-1185">Reference proteome</keyword>
<dbReference type="CDD" id="cd12912">
    <property type="entry name" value="PDC2_MCP_like"/>
    <property type="match status" value="1"/>
</dbReference>
<dbReference type="EMBL" id="BX571660">
    <property type="protein sequence ID" value="CAE10407.1"/>
    <property type="molecule type" value="Genomic_DNA"/>
</dbReference>
<dbReference type="GO" id="GO:0005886">
    <property type="term" value="C:plasma membrane"/>
    <property type="evidence" value="ECO:0007669"/>
    <property type="project" value="UniProtKB-SubCell"/>
</dbReference>
<feature type="compositionally biased region" description="Low complexity" evidence="9">
    <location>
        <begin position="373"/>
        <end position="396"/>
    </location>
</feature>
<name>Q7M8X6_WOLSU</name>
<dbReference type="eggNOG" id="COG0840">
    <property type="taxonomic scope" value="Bacteria"/>
</dbReference>
<proteinExistence type="predicted"/>
<evidence type="ECO:0000313" key="13">
    <source>
        <dbReference type="Proteomes" id="UP000000422"/>
    </source>
</evidence>
<keyword evidence="7 8" id="KW-0807">Transducer</keyword>
<dbReference type="Pfam" id="PF00015">
    <property type="entry name" value="MCPsignal"/>
    <property type="match status" value="1"/>
</dbReference>
<evidence type="ECO:0000256" key="2">
    <source>
        <dbReference type="ARBA" id="ARBA00022475"/>
    </source>
</evidence>
<evidence type="ECO:0000313" key="12">
    <source>
        <dbReference type="EMBL" id="CAE10407.1"/>
    </source>
</evidence>
<dbReference type="InterPro" id="IPR029151">
    <property type="entry name" value="Sensor-like_sf"/>
</dbReference>
<protein>
    <submittedName>
        <fullName evidence="12">CHEMOTAXIS SIGNAL TRANSDUCTION PROTEIN</fullName>
    </submittedName>
</protein>
<dbReference type="SUPFAM" id="SSF103190">
    <property type="entry name" value="Sensory domain-like"/>
    <property type="match status" value="1"/>
</dbReference>
<evidence type="ECO:0000259" key="11">
    <source>
        <dbReference type="PROSITE" id="PS50111"/>
    </source>
</evidence>
<dbReference type="InterPro" id="IPR033479">
    <property type="entry name" value="dCache_1"/>
</dbReference>
<dbReference type="Gene3D" id="1.10.287.950">
    <property type="entry name" value="Methyl-accepting chemotaxis protein"/>
    <property type="match status" value="1"/>
</dbReference>
<dbReference type="Proteomes" id="UP000000422">
    <property type="component" value="Chromosome"/>
</dbReference>
<dbReference type="HOGENOM" id="CLU_000445_107_30_7"/>
<dbReference type="PANTHER" id="PTHR32089">
    <property type="entry name" value="METHYL-ACCEPTING CHEMOTAXIS PROTEIN MCPB"/>
    <property type="match status" value="1"/>
</dbReference>
<evidence type="ECO:0000256" key="6">
    <source>
        <dbReference type="ARBA" id="ARBA00023136"/>
    </source>
</evidence>
<dbReference type="PROSITE" id="PS50111">
    <property type="entry name" value="CHEMOTAXIS_TRANSDUC_2"/>
    <property type="match status" value="1"/>
</dbReference>
<gene>
    <name evidence="12" type="ordered locus">WS1333</name>
</gene>